<dbReference type="InterPro" id="IPR050808">
    <property type="entry name" value="Phage_Integrase"/>
</dbReference>
<evidence type="ECO:0000256" key="4">
    <source>
        <dbReference type="ARBA" id="ARBA00023172"/>
    </source>
</evidence>
<dbReference type="Pfam" id="PF13356">
    <property type="entry name" value="Arm-DNA-bind_3"/>
    <property type="match status" value="1"/>
</dbReference>
<dbReference type="InterPro" id="IPR038488">
    <property type="entry name" value="Integrase_DNA-bd_sf"/>
</dbReference>
<dbReference type="GO" id="GO:0006310">
    <property type="term" value="P:DNA recombination"/>
    <property type="evidence" value="ECO:0007669"/>
    <property type="project" value="UniProtKB-KW"/>
</dbReference>
<organism evidence="6 7">
    <name type="scientific">Gilvimarinus xylanilyticus</name>
    <dbReference type="NCBI Taxonomy" id="2944139"/>
    <lineage>
        <taxon>Bacteria</taxon>
        <taxon>Pseudomonadati</taxon>
        <taxon>Pseudomonadota</taxon>
        <taxon>Gammaproteobacteria</taxon>
        <taxon>Cellvibrionales</taxon>
        <taxon>Cellvibrionaceae</taxon>
        <taxon>Gilvimarinus</taxon>
    </lineage>
</organism>
<dbReference type="Pfam" id="PF00589">
    <property type="entry name" value="Phage_integrase"/>
    <property type="match status" value="1"/>
</dbReference>
<dbReference type="InterPro" id="IPR002104">
    <property type="entry name" value="Integrase_catalytic"/>
</dbReference>
<dbReference type="EMBL" id="JAMFTH010000001">
    <property type="protein sequence ID" value="MCP8898777.1"/>
    <property type="molecule type" value="Genomic_DNA"/>
</dbReference>
<dbReference type="Gene3D" id="1.10.150.130">
    <property type="match status" value="1"/>
</dbReference>
<dbReference type="PANTHER" id="PTHR30629:SF2">
    <property type="entry name" value="PROPHAGE INTEGRASE INTS-RELATED"/>
    <property type="match status" value="1"/>
</dbReference>
<dbReference type="PANTHER" id="PTHR30629">
    <property type="entry name" value="PROPHAGE INTEGRASE"/>
    <property type="match status" value="1"/>
</dbReference>
<evidence type="ECO:0000256" key="1">
    <source>
        <dbReference type="ARBA" id="ARBA00008857"/>
    </source>
</evidence>
<dbReference type="InterPro" id="IPR025166">
    <property type="entry name" value="Integrase_DNA_bind_dom"/>
</dbReference>
<gene>
    <name evidence="6" type="ORF">M6D89_05625</name>
</gene>
<dbReference type="InterPro" id="IPR053876">
    <property type="entry name" value="Phage_int_M"/>
</dbReference>
<evidence type="ECO:0000313" key="6">
    <source>
        <dbReference type="EMBL" id="MCP8898777.1"/>
    </source>
</evidence>
<keyword evidence="2" id="KW-0229">DNA integration</keyword>
<proteinExistence type="inferred from homology"/>
<evidence type="ECO:0000256" key="3">
    <source>
        <dbReference type="ARBA" id="ARBA00023125"/>
    </source>
</evidence>
<dbReference type="CDD" id="cd00801">
    <property type="entry name" value="INT_P4_C"/>
    <property type="match status" value="1"/>
</dbReference>
<dbReference type="InterPro" id="IPR013762">
    <property type="entry name" value="Integrase-like_cat_sf"/>
</dbReference>
<reference evidence="6" key="1">
    <citation type="submission" date="2022-05" db="EMBL/GenBank/DDBJ databases">
        <authorList>
            <person name="Sun H.-N."/>
        </authorList>
    </citation>
    <scope>NUCLEOTIDE SEQUENCE</scope>
    <source>
        <strain evidence="6">HB14</strain>
    </source>
</reference>
<dbReference type="InterPro" id="IPR011010">
    <property type="entry name" value="DNA_brk_join_enz"/>
</dbReference>
<reference evidence="6" key="2">
    <citation type="submission" date="2023-01" db="EMBL/GenBank/DDBJ databases">
        <title>Gilvimarinus xylanilyticus HB14 isolated from Caulerpa lentillifera aquaculture base in Hainan, China.</title>
        <authorList>
            <person name="Zhang Y.-J."/>
        </authorList>
    </citation>
    <scope>NUCLEOTIDE SEQUENCE</scope>
    <source>
        <strain evidence="6">HB14</strain>
    </source>
</reference>
<feature type="domain" description="Tyr recombinase" evidence="5">
    <location>
        <begin position="208"/>
        <end position="395"/>
    </location>
</feature>
<comment type="caution">
    <text evidence="6">The sequence shown here is derived from an EMBL/GenBank/DDBJ whole genome shotgun (WGS) entry which is preliminary data.</text>
</comment>
<dbReference type="GO" id="GO:0015074">
    <property type="term" value="P:DNA integration"/>
    <property type="evidence" value="ECO:0007669"/>
    <property type="project" value="UniProtKB-KW"/>
</dbReference>
<dbReference type="PROSITE" id="PS51898">
    <property type="entry name" value="TYR_RECOMBINASE"/>
    <property type="match status" value="1"/>
</dbReference>
<evidence type="ECO:0000259" key="5">
    <source>
        <dbReference type="PROSITE" id="PS51898"/>
    </source>
</evidence>
<accession>A0A9X2I3F1</accession>
<sequence>MAGINKLSEAAVRQAKPKDKTYRLADGAGMYLEVTPKGARYWRLKYRYGGKEKRLALGVYPKVTLAKAREKTREAKEMLEEGRDPGEAKKQAKLEQRAAVANTFAAIGAEYLDKRKAEGAAPPTVNKLQWILDKKLCPYIGGTPVVDLKPASLLSALRRIEADGLHETAHRAKRIAGQVLRYAVATGRADRDVSQDLKGALVAMKPTHRAAITDPKELAPLLVAIDAYPGSVEVSTALKLTPILFQRPGELRHMEWSEIDWEQERWEIPADKMKMRQPHIVPLPTQALELLKAIHPLTGSGRYVFPSARRGGRPLSEAGVLAALRTLGYGKDRVTPHGFRATARTLLDEVLGFRVDYIEQQLAHAVKDANGRAYNRTKYLPERKAMMQDWADYLDTLKAEILTPSVVTADFRKAN</sequence>
<dbReference type="SUPFAM" id="SSF56349">
    <property type="entry name" value="DNA breaking-rejoining enzymes"/>
    <property type="match status" value="1"/>
</dbReference>
<evidence type="ECO:0000313" key="7">
    <source>
        <dbReference type="Proteomes" id="UP001139319"/>
    </source>
</evidence>
<keyword evidence="3 6" id="KW-0238">DNA-binding</keyword>
<protein>
    <submittedName>
        <fullName evidence="6">Integrase arm-type DNA-binding domain-containing protein</fullName>
    </submittedName>
</protein>
<name>A0A9X2I3F1_9GAMM</name>
<dbReference type="Pfam" id="PF22022">
    <property type="entry name" value="Phage_int_M"/>
    <property type="match status" value="1"/>
</dbReference>
<dbReference type="Gene3D" id="3.30.160.390">
    <property type="entry name" value="Integrase, DNA-binding domain"/>
    <property type="match status" value="1"/>
</dbReference>
<keyword evidence="4" id="KW-0233">DNA recombination</keyword>
<dbReference type="Proteomes" id="UP001139319">
    <property type="component" value="Unassembled WGS sequence"/>
</dbReference>
<evidence type="ECO:0000256" key="2">
    <source>
        <dbReference type="ARBA" id="ARBA00022908"/>
    </source>
</evidence>
<dbReference type="Gene3D" id="1.10.443.10">
    <property type="entry name" value="Intergrase catalytic core"/>
    <property type="match status" value="1"/>
</dbReference>
<comment type="similarity">
    <text evidence="1">Belongs to the 'phage' integrase family.</text>
</comment>
<dbReference type="InterPro" id="IPR010998">
    <property type="entry name" value="Integrase_recombinase_N"/>
</dbReference>
<dbReference type="GO" id="GO:0003677">
    <property type="term" value="F:DNA binding"/>
    <property type="evidence" value="ECO:0007669"/>
    <property type="project" value="UniProtKB-KW"/>
</dbReference>
<dbReference type="AlphaFoldDB" id="A0A9X2I3F1"/>
<keyword evidence="7" id="KW-1185">Reference proteome</keyword>
<dbReference type="RefSeq" id="WP_253967046.1">
    <property type="nucleotide sequence ID" value="NZ_JAMFTH010000001.1"/>
</dbReference>